<dbReference type="GO" id="GO:0003942">
    <property type="term" value="F:N-acetyl-gamma-glutamyl-phosphate reductase activity"/>
    <property type="evidence" value="ECO:0007669"/>
    <property type="project" value="UniProtKB-EC"/>
</dbReference>
<evidence type="ECO:0000256" key="2">
    <source>
        <dbReference type="ARBA" id="ARBA00013072"/>
    </source>
</evidence>
<dbReference type="Pfam" id="PF22698">
    <property type="entry name" value="Semialdhyde_dhC_1"/>
    <property type="match status" value="1"/>
</dbReference>
<dbReference type="InterPro" id="IPR000706">
    <property type="entry name" value="AGPR_type-1"/>
</dbReference>
<keyword evidence="4" id="KW-0028">Amino-acid biosynthesis</keyword>
<dbReference type="PANTHER" id="PTHR32338">
    <property type="entry name" value="N-ACETYL-GAMMA-GLUTAMYL-PHOSPHATE REDUCTASE, CHLOROPLASTIC-RELATED-RELATED"/>
    <property type="match status" value="1"/>
</dbReference>
<dbReference type="EMBL" id="UOGF01000085">
    <property type="protein sequence ID" value="VAX32239.1"/>
    <property type="molecule type" value="Genomic_DNA"/>
</dbReference>
<dbReference type="PROSITE" id="PS01224">
    <property type="entry name" value="ARGC"/>
    <property type="match status" value="1"/>
</dbReference>
<dbReference type="PANTHER" id="PTHR32338:SF10">
    <property type="entry name" value="N-ACETYL-GAMMA-GLUTAMYL-PHOSPHATE REDUCTASE, CHLOROPLASTIC-RELATED"/>
    <property type="match status" value="1"/>
</dbReference>
<protein>
    <recommendedName>
        <fullName evidence="2">N-acetyl-gamma-glutamyl-phosphate reductase</fullName>
        <ecNumber evidence="2">1.2.1.38</ecNumber>
    </recommendedName>
</protein>
<organism evidence="9">
    <name type="scientific">hydrothermal vent metagenome</name>
    <dbReference type="NCBI Taxonomy" id="652676"/>
    <lineage>
        <taxon>unclassified sequences</taxon>
        <taxon>metagenomes</taxon>
        <taxon>ecological metagenomes</taxon>
    </lineage>
</organism>
<dbReference type="GO" id="GO:0051287">
    <property type="term" value="F:NAD binding"/>
    <property type="evidence" value="ECO:0007669"/>
    <property type="project" value="InterPro"/>
</dbReference>
<name>A0A3B1CQ53_9ZZZZ</name>
<dbReference type="InterPro" id="IPR023013">
    <property type="entry name" value="AGPR_AS"/>
</dbReference>
<evidence type="ECO:0000256" key="4">
    <source>
        <dbReference type="ARBA" id="ARBA00022605"/>
    </source>
</evidence>
<proteinExistence type="inferred from homology"/>
<dbReference type="CDD" id="cd17895">
    <property type="entry name" value="AGPR_1_N"/>
    <property type="match status" value="1"/>
</dbReference>
<dbReference type="GO" id="GO:0070401">
    <property type="term" value="F:NADP+ binding"/>
    <property type="evidence" value="ECO:0007669"/>
    <property type="project" value="InterPro"/>
</dbReference>
<dbReference type="InterPro" id="IPR000534">
    <property type="entry name" value="Semialdehyde_DH_NAD-bd"/>
</dbReference>
<comment type="catalytic activity">
    <reaction evidence="7">
        <text>N-acetyl-L-glutamate 5-semialdehyde + phosphate + NADP(+) = N-acetyl-L-glutamyl 5-phosphate + NADPH + H(+)</text>
        <dbReference type="Rhea" id="RHEA:21588"/>
        <dbReference type="ChEBI" id="CHEBI:15378"/>
        <dbReference type="ChEBI" id="CHEBI:29123"/>
        <dbReference type="ChEBI" id="CHEBI:43474"/>
        <dbReference type="ChEBI" id="CHEBI:57783"/>
        <dbReference type="ChEBI" id="CHEBI:57936"/>
        <dbReference type="ChEBI" id="CHEBI:58349"/>
        <dbReference type="EC" id="1.2.1.38"/>
    </reaction>
</comment>
<dbReference type="FunFam" id="3.30.360.10:FF:000014">
    <property type="entry name" value="N-acetyl-gamma-glutamyl-phosphate reductase"/>
    <property type="match status" value="1"/>
</dbReference>
<evidence type="ECO:0000259" key="8">
    <source>
        <dbReference type="SMART" id="SM00859"/>
    </source>
</evidence>
<dbReference type="NCBIfam" id="TIGR01850">
    <property type="entry name" value="argC"/>
    <property type="match status" value="1"/>
</dbReference>
<reference evidence="9" key="1">
    <citation type="submission" date="2018-06" db="EMBL/GenBank/DDBJ databases">
        <authorList>
            <person name="Zhirakovskaya E."/>
        </authorList>
    </citation>
    <scope>NUCLEOTIDE SEQUENCE</scope>
</reference>
<dbReference type="CDD" id="cd23934">
    <property type="entry name" value="AGPR_1_C"/>
    <property type="match status" value="1"/>
</dbReference>
<dbReference type="SUPFAM" id="SSF55347">
    <property type="entry name" value="Glyceraldehyde-3-phosphate dehydrogenase-like, C-terminal domain"/>
    <property type="match status" value="1"/>
</dbReference>
<feature type="domain" description="Semialdehyde dehydrogenase NAD-binding" evidence="8">
    <location>
        <begin position="3"/>
        <end position="142"/>
    </location>
</feature>
<evidence type="ECO:0000256" key="5">
    <source>
        <dbReference type="ARBA" id="ARBA00022857"/>
    </source>
</evidence>
<dbReference type="InterPro" id="IPR036291">
    <property type="entry name" value="NAD(P)-bd_dom_sf"/>
</dbReference>
<evidence type="ECO:0000256" key="7">
    <source>
        <dbReference type="ARBA" id="ARBA00050557"/>
    </source>
</evidence>
<evidence type="ECO:0000256" key="1">
    <source>
        <dbReference type="ARBA" id="ARBA00004862"/>
    </source>
</evidence>
<keyword evidence="6 9" id="KW-0560">Oxidoreductase</keyword>
<dbReference type="EC" id="1.2.1.38" evidence="2"/>
<evidence type="ECO:0000313" key="9">
    <source>
        <dbReference type="EMBL" id="VAX32239.1"/>
    </source>
</evidence>
<dbReference type="Pfam" id="PF01118">
    <property type="entry name" value="Semialdhyde_dh"/>
    <property type="match status" value="1"/>
</dbReference>
<dbReference type="InterPro" id="IPR058924">
    <property type="entry name" value="AGPR_dimerisation_dom"/>
</dbReference>
<evidence type="ECO:0000256" key="6">
    <source>
        <dbReference type="ARBA" id="ARBA00023002"/>
    </source>
</evidence>
<dbReference type="SMART" id="SM00859">
    <property type="entry name" value="Semialdhyde_dh"/>
    <property type="match status" value="1"/>
</dbReference>
<dbReference type="Gene3D" id="3.40.50.720">
    <property type="entry name" value="NAD(P)-binding Rossmann-like Domain"/>
    <property type="match status" value="1"/>
</dbReference>
<comment type="pathway">
    <text evidence="1">Amino-acid biosynthesis; L-arginine biosynthesis; N(2)-acetyl-L-ornithine from L-glutamate: step 3/4.</text>
</comment>
<evidence type="ECO:0000256" key="3">
    <source>
        <dbReference type="ARBA" id="ARBA00022571"/>
    </source>
</evidence>
<keyword evidence="3" id="KW-0055">Arginine biosynthesis</keyword>
<keyword evidence="5" id="KW-0521">NADP</keyword>
<dbReference type="InterPro" id="IPR050085">
    <property type="entry name" value="AGPR"/>
</dbReference>
<dbReference type="AlphaFoldDB" id="A0A3B1CQ53"/>
<sequence length="346" mass="38472">MKKVGIIGATGYTGGELLRLLVQHPNVEVSAVTSNQSPGKPLTERLPSLTGHYDLKLEVLDPEKISKKTDIVFIALSHTTAMEPVKQFLNLKNKVIDLSADYRLNTPTQYKKWYGTAHTASYLLKKRVYGLSEVYREQIKNASLIANPGCYPTGTLLALYPFLKAGVLDTTREIIIDAKSGVSGAGRTPSTTTHFPEVNEGLLPYNIGTHRHLPEIEQEIASFSKGKEKVDTIFTPYLLPVNRGILTTIYFPINQNLSEKQIQKILSCYKNEPFIRCLKQPPNISTVRGTNYCDLAVFKTKNRRTLLIMSAIDNLVKGAAGQAIQNMNLMMSWKETLGLTQAGLYP</sequence>
<accession>A0A3B1CQ53</accession>
<dbReference type="Gene3D" id="3.30.360.10">
    <property type="entry name" value="Dihydrodipicolinate Reductase, domain 2"/>
    <property type="match status" value="1"/>
</dbReference>
<dbReference type="SUPFAM" id="SSF51735">
    <property type="entry name" value="NAD(P)-binding Rossmann-fold domains"/>
    <property type="match status" value="1"/>
</dbReference>
<gene>
    <name evidence="9" type="ORF">MNBD_NITROSPIRAE01-363</name>
</gene>
<dbReference type="HAMAP" id="MF_00150">
    <property type="entry name" value="ArgC_type1"/>
    <property type="match status" value="1"/>
</dbReference>
<dbReference type="GO" id="GO:0006526">
    <property type="term" value="P:L-arginine biosynthetic process"/>
    <property type="evidence" value="ECO:0007669"/>
    <property type="project" value="UniProtKB-KW"/>
</dbReference>